<dbReference type="AlphaFoldDB" id="A0A444Y969"/>
<name>A0A444Y969_ARAHY</name>
<gene>
    <name evidence="2" type="ORF">Ahy_B07g086240</name>
</gene>
<accession>A0A444Y969</accession>
<protein>
    <submittedName>
        <fullName evidence="2">Uncharacterized protein</fullName>
    </submittedName>
</protein>
<feature type="signal peptide" evidence="1">
    <location>
        <begin position="1"/>
        <end position="18"/>
    </location>
</feature>
<evidence type="ECO:0000313" key="2">
    <source>
        <dbReference type="EMBL" id="RYQ98512.1"/>
    </source>
</evidence>
<dbReference type="EMBL" id="SDMP01000017">
    <property type="protein sequence ID" value="RYQ98512.1"/>
    <property type="molecule type" value="Genomic_DNA"/>
</dbReference>
<sequence length="62" mass="7111">MMESFLFQSTSFLLLSSAYQNPASQSPSKCLILTIMGRIFFLPSRKNVTIIMIIHIYCYNSN</sequence>
<proteinExistence type="predicted"/>
<organism evidence="2 3">
    <name type="scientific">Arachis hypogaea</name>
    <name type="common">Peanut</name>
    <dbReference type="NCBI Taxonomy" id="3818"/>
    <lineage>
        <taxon>Eukaryota</taxon>
        <taxon>Viridiplantae</taxon>
        <taxon>Streptophyta</taxon>
        <taxon>Embryophyta</taxon>
        <taxon>Tracheophyta</taxon>
        <taxon>Spermatophyta</taxon>
        <taxon>Magnoliopsida</taxon>
        <taxon>eudicotyledons</taxon>
        <taxon>Gunneridae</taxon>
        <taxon>Pentapetalae</taxon>
        <taxon>rosids</taxon>
        <taxon>fabids</taxon>
        <taxon>Fabales</taxon>
        <taxon>Fabaceae</taxon>
        <taxon>Papilionoideae</taxon>
        <taxon>50 kb inversion clade</taxon>
        <taxon>dalbergioids sensu lato</taxon>
        <taxon>Dalbergieae</taxon>
        <taxon>Pterocarpus clade</taxon>
        <taxon>Arachis</taxon>
    </lineage>
</organism>
<dbReference type="Proteomes" id="UP000289738">
    <property type="component" value="Chromosome B07"/>
</dbReference>
<evidence type="ECO:0000313" key="3">
    <source>
        <dbReference type="Proteomes" id="UP000289738"/>
    </source>
</evidence>
<evidence type="ECO:0000256" key="1">
    <source>
        <dbReference type="SAM" id="SignalP"/>
    </source>
</evidence>
<feature type="chain" id="PRO_5019154445" evidence="1">
    <location>
        <begin position="19"/>
        <end position="62"/>
    </location>
</feature>
<comment type="caution">
    <text evidence="2">The sequence shown here is derived from an EMBL/GenBank/DDBJ whole genome shotgun (WGS) entry which is preliminary data.</text>
</comment>
<reference evidence="2 3" key="1">
    <citation type="submission" date="2019-01" db="EMBL/GenBank/DDBJ databases">
        <title>Sequencing of cultivated peanut Arachis hypogaea provides insights into genome evolution and oil improvement.</title>
        <authorList>
            <person name="Chen X."/>
        </authorList>
    </citation>
    <scope>NUCLEOTIDE SEQUENCE [LARGE SCALE GENOMIC DNA]</scope>
    <source>
        <strain evidence="3">cv. Fuhuasheng</strain>
        <tissue evidence="2">Leaves</tissue>
    </source>
</reference>
<keyword evidence="3" id="KW-1185">Reference proteome</keyword>
<keyword evidence="1" id="KW-0732">Signal</keyword>